<dbReference type="FunFam" id="3.30.160.20:FF:000004">
    <property type="entry name" value="Peptide chain release factor 1"/>
    <property type="match status" value="1"/>
</dbReference>
<evidence type="ECO:0000256" key="5">
    <source>
        <dbReference type="ARBA" id="ARBA00022490"/>
    </source>
</evidence>
<evidence type="ECO:0000256" key="2">
    <source>
        <dbReference type="ARBA" id="ARBA00004496"/>
    </source>
</evidence>
<feature type="region of interest" description="Disordered" evidence="9">
    <location>
        <begin position="279"/>
        <end position="309"/>
    </location>
</feature>
<evidence type="ECO:0000256" key="6">
    <source>
        <dbReference type="ARBA" id="ARBA00022917"/>
    </source>
</evidence>
<keyword evidence="4 7" id="KW-0488">Methylation</keyword>
<evidence type="ECO:0000256" key="4">
    <source>
        <dbReference type="ARBA" id="ARBA00022481"/>
    </source>
</evidence>
<evidence type="ECO:0000313" key="12">
    <source>
        <dbReference type="Proteomes" id="UP000189670"/>
    </source>
</evidence>
<dbReference type="InterPro" id="IPR050057">
    <property type="entry name" value="Prokaryotic/Mito_RF"/>
</dbReference>
<evidence type="ECO:0000256" key="1">
    <source>
        <dbReference type="ARBA" id="ARBA00002986"/>
    </source>
</evidence>
<dbReference type="SMART" id="SM00937">
    <property type="entry name" value="PCRF"/>
    <property type="match status" value="1"/>
</dbReference>
<evidence type="ECO:0000256" key="9">
    <source>
        <dbReference type="SAM" id="MobiDB-lite"/>
    </source>
</evidence>
<comment type="caution">
    <text evidence="11">The sequence shown here is derived from an EMBL/GenBank/DDBJ whole genome shotgun (WGS) entry which is preliminary data.</text>
</comment>
<accession>A0A1V1P7Q8</accession>
<protein>
    <recommendedName>
        <fullName evidence="7 8">Peptide chain release factor 1</fullName>
        <shortName evidence="7">RF-1</shortName>
    </recommendedName>
</protein>
<proteinExistence type="inferred from homology"/>
<comment type="subcellular location">
    <subcellularLocation>
        <location evidence="2 7">Cytoplasm</location>
    </subcellularLocation>
</comment>
<evidence type="ECO:0000256" key="3">
    <source>
        <dbReference type="ARBA" id="ARBA00010835"/>
    </source>
</evidence>
<dbReference type="AlphaFoldDB" id="A0A1V1P7Q8"/>
<evidence type="ECO:0000259" key="10">
    <source>
        <dbReference type="PROSITE" id="PS00745"/>
    </source>
</evidence>
<feature type="compositionally biased region" description="Basic and acidic residues" evidence="9">
    <location>
        <begin position="279"/>
        <end position="305"/>
    </location>
</feature>
<dbReference type="SUPFAM" id="SSF75620">
    <property type="entry name" value="Release factor"/>
    <property type="match status" value="1"/>
</dbReference>
<dbReference type="EMBL" id="ATBP01000362">
    <property type="protein sequence ID" value="ETR70828.1"/>
    <property type="molecule type" value="Genomic_DNA"/>
</dbReference>
<dbReference type="InterPro" id="IPR045853">
    <property type="entry name" value="Pep_chain_release_fac_I_sf"/>
</dbReference>
<dbReference type="PANTHER" id="PTHR43804">
    <property type="entry name" value="LD18447P"/>
    <property type="match status" value="1"/>
</dbReference>
<organism evidence="11 12">
    <name type="scientific">Candidatus Magnetoglobus multicellularis str. Araruama</name>
    <dbReference type="NCBI Taxonomy" id="890399"/>
    <lineage>
        <taxon>Bacteria</taxon>
        <taxon>Pseudomonadati</taxon>
        <taxon>Thermodesulfobacteriota</taxon>
        <taxon>Desulfobacteria</taxon>
        <taxon>Desulfobacterales</taxon>
        <taxon>Desulfobacteraceae</taxon>
        <taxon>Candidatus Magnetoglobus</taxon>
    </lineage>
</organism>
<dbReference type="HAMAP" id="MF_00093">
    <property type="entry name" value="Rel_fac_1"/>
    <property type="match status" value="1"/>
</dbReference>
<dbReference type="InterPro" id="IPR005139">
    <property type="entry name" value="PCRF"/>
</dbReference>
<dbReference type="GO" id="GO:0016149">
    <property type="term" value="F:translation release factor activity, codon specific"/>
    <property type="evidence" value="ECO:0007669"/>
    <property type="project" value="UniProtKB-UniRule"/>
</dbReference>
<reference evidence="12" key="1">
    <citation type="submission" date="2012-11" db="EMBL/GenBank/DDBJ databases">
        <authorList>
            <person name="Lucero-Rivera Y.E."/>
            <person name="Tovar-Ramirez D."/>
        </authorList>
    </citation>
    <scope>NUCLEOTIDE SEQUENCE [LARGE SCALE GENOMIC DNA]</scope>
    <source>
        <strain evidence="12">Araruama</strain>
    </source>
</reference>
<evidence type="ECO:0000256" key="8">
    <source>
        <dbReference type="NCBIfam" id="TIGR00019"/>
    </source>
</evidence>
<dbReference type="PANTHER" id="PTHR43804:SF7">
    <property type="entry name" value="LD18447P"/>
    <property type="match status" value="1"/>
</dbReference>
<dbReference type="NCBIfam" id="TIGR00019">
    <property type="entry name" value="prfA"/>
    <property type="match status" value="1"/>
</dbReference>
<gene>
    <name evidence="7" type="primary">prfA</name>
    <name evidence="11" type="ORF">OMM_02950</name>
</gene>
<dbReference type="PROSITE" id="PS00745">
    <property type="entry name" value="RF_PROK_I"/>
    <property type="match status" value="1"/>
</dbReference>
<dbReference type="InterPro" id="IPR000352">
    <property type="entry name" value="Pep_chain_release_fac_I"/>
</dbReference>
<dbReference type="FunFam" id="3.30.70.1660:FF:000002">
    <property type="entry name" value="Peptide chain release factor 1"/>
    <property type="match status" value="1"/>
</dbReference>
<dbReference type="InterPro" id="IPR004373">
    <property type="entry name" value="RF-1"/>
</dbReference>
<evidence type="ECO:0000256" key="7">
    <source>
        <dbReference type="HAMAP-Rule" id="MF_00093"/>
    </source>
</evidence>
<feature type="modified residue" description="N5-methylglutamine" evidence="7">
    <location>
        <position position="232"/>
    </location>
</feature>
<dbReference type="NCBIfam" id="NF001859">
    <property type="entry name" value="PRK00591.1"/>
    <property type="match status" value="1"/>
</dbReference>
<keyword evidence="6 7" id="KW-0648">Protein biosynthesis</keyword>
<dbReference type="Gene3D" id="3.30.160.20">
    <property type="match status" value="1"/>
</dbReference>
<feature type="domain" description="Prokaryotic-type class I peptide chain release factors" evidence="10">
    <location>
        <begin position="225"/>
        <end position="241"/>
    </location>
</feature>
<dbReference type="Proteomes" id="UP000189670">
    <property type="component" value="Unassembled WGS sequence"/>
</dbReference>
<dbReference type="Pfam" id="PF03462">
    <property type="entry name" value="PCRF"/>
    <property type="match status" value="1"/>
</dbReference>
<comment type="PTM">
    <text evidence="7">Methylated by PrmC. Methylation increases the termination efficiency of RF1.</text>
</comment>
<dbReference type="Gene3D" id="3.30.70.1660">
    <property type="match status" value="1"/>
</dbReference>
<dbReference type="Pfam" id="PF00472">
    <property type="entry name" value="RF-1"/>
    <property type="match status" value="1"/>
</dbReference>
<sequence length="361" mass="41032">MFERLKGVEARFIEIEQLLSQPEIIQDQEKYQKIAREHAELSKIVQVFRASMTVDSQIADAKELIKDSDPDMKELARDELTELNTAKERLEQDLKLLLVPKDPNDGKNVLIEIRAGTGGEEAALFAADLYRMYSRYAENHGWKVEVMSEHITGVGGFKEVIAMISGEDAYRVLKFESGTHRVQRVPTTESQGRIHTSAVTVAVLPEAEDVDIQIDPHELKIDVYRSTGPGGQSVNTTDSAVRITHTPTNLVVTCQDEKSQHKNKAKALKVLRARLLDLKNREQQDRRSEERKNQVGSGDRSERIRTYNYPQGRVTDHRIGLTLYKLENILAGDIQEIVDELTTYYQAQALQEVDEYRTVDN</sequence>
<dbReference type="GO" id="GO:0005829">
    <property type="term" value="C:cytosol"/>
    <property type="evidence" value="ECO:0007669"/>
    <property type="project" value="UniProtKB-ARBA"/>
</dbReference>
<dbReference type="FunFam" id="3.30.70.1660:FF:000004">
    <property type="entry name" value="Peptide chain release factor 1"/>
    <property type="match status" value="1"/>
</dbReference>
<keyword evidence="5 7" id="KW-0963">Cytoplasm</keyword>
<evidence type="ECO:0000313" key="11">
    <source>
        <dbReference type="EMBL" id="ETR70828.1"/>
    </source>
</evidence>
<comment type="function">
    <text evidence="1 7">Peptide chain release factor 1 directs the termination of translation in response to the peptide chain termination codons UAG and UAA.</text>
</comment>
<name>A0A1V1P7Q8_9BACT</name>
<comment type="similarity">
    <text evidence="3 7">Belongs to the prokaryotic/mitochondrial release factor family.</text>
</comment>
<dbReference type="Gene3D" id="6.10.140.1950">
    <property type="match status" value="1"/>
</dbReference>